<organism evidence="1 2">
    <name type="scientific">Pyxidicoccus fallax</name>
    <dbReference type="NCBI Taxonomy" id="394095"/>
    <lineage>
        <taxon>Bacteria</taxon>
        <taxon>Pseudomonadati</taxon>
        <taxon>Myxococcota</taxon>
        <taxon>Myxococcia</taxon>
        <taxon>Myxococcales</taxon>
        <taxon>Cystobacterineae</taxon>
        <taxon>Myxococcaceae</taxon>
        <taxon>Pyxidicoccus</taxon>
    </lineage>
</organism>
<dbReference type="RefSeq" id="WP_169352069.1">
    <property type="nucleotide sequence ID" value="NZ_JABBJJ010000501.1"/>
</dbReference>
<gene>
    <name evidence="1" type="ORF">HG543_50070</name>
</gene>
<accession>A0A848M0P5</accession>
<dbReference type="Proteomes" id="UP000518300">
    <property type="component" value="Unassembled WGS sequence"/>
</dbReference>
<protein>
    <submittedName>
        <fullName evidence="1">Uncharacterized protein</fullName>
    </submittedName>
</protein>
<dbReference type="EMBL" id="JABBJJ010000501">
    <property type="protein sequence ID" value="NMO22954.1"/>
    <property type="molecule type" value="Genomic_DNA"/>
</dbReference>
<comment type="caution">
    <text evidence="1">The sequence shown here is derived from an EMBL/GenBank/DDBJ whole genome shotgun (WGS) entry which is preliminary data.</text>
</comment>
<proteinExistence type="predicted"/>
<sequence>MNGMSLISWGCGAMCLGALLGCGGVAEETRDDEPALGTAESGLSCPLYVENFDDGIANEVTTGAYRVGWCDTYLPLATNTPLCQLGRTLRTNSSTQNPTLWVNKGSSTCTGVRVSYSYYQFSPANVTLSYRQSNDASEVCPASGFFSTAASHLTTQACATQSALIPFGSSSGVYIRLAHGTGTNALWVDDVQLTLEGCTSC</sequence>
<reference evidence="1 2" key="1">
    <citation type="submission" date="2020-04" db="EMBL/GenBank/DDBJ databases">
        <title>Draft genome of Pyxidicoccus fallax type strain.</title>
        <authorList>
            <person name="Whitworth D.E."/>
        </authorList>
    </citation>
    <scope>NUCLEOTIDE SEQUENCE [LARGE SCALE GENOMIC DNA]</scope>
    <source>
        <strain evidence="1 2">DSM 14698</strain>
    </source>
</reference>
<evidence type="ECO:0000313" key="1">
    <source>
        <dbReference type="EMBL" id="NMO22954.1"/>
    </source>
</evidence>
<keyword evidence="2" id="KW-1185">Reference proteome</keyword>
<dbReference type="AlphaFoldDB" id="A0A848M0P5"/>
<name>A0A848M0P5_9BACT</name>
<evidence type="ECO:0000313" key="2">
    <source>
        <dbReference type="Proteomes" id="UP000518300"/>
    </source>
</evidence>